<protein>
    <submittedName>
        <fullName evidence="1">Uncharacterized protein</fullName>
    </submittedName>
</protein>
<sequence>MDGGRVSSAAALERTLAEGAGVVTLTPGRKHVPATEEEYAGKRFVLNSRDAVSVSRAEAESCAAPLGGLAEIAAARRGGFDLGVGLDDGEEPTPYAAHLCAVRELRKRNVDCAVLFLRYPEAAEPFRERFRIHAEIARMYGGYKLGLRLSGISPALFRELRRECGGLLHLEPDAAAWKQIEAYFPV</sequence>
<comment type="caution">
    <text evidence="1">The sequence shown here is derived from an EMBL/GenBank/DDBJ whole genome shotgun (WGS) entry which is preliminary data.</text>
</comment>
<organism evidence="1">
    <name type="scientific">bioreactor metagenome</name>
    <dbReference type="NCBI Taxonomy" id="1076179"/>
    <lineage>
        <taxon>unclassified sequences</taxon>
        <taxon>metagenomes</taxon>
        <taxon>ecological metagenomes</taxon>
    </lineage>
</organism>
<proteinExistence type="predicted"/>
<gene>
    <name evidence="1" type="ORF">SDC9_180797</name>
</gene>
<dbReference type="AlphaFoldDB" id="A0A645H4Q8"/>
<evidence type="ECO:0000313" key="1">
    <source>
        <dbReference type="EMBL" id="MPN33312.1"/>
    </source>
</evidence>
<reference evidence="1" key="1">
    <citation type="submission" date="2019-08" db="EMBL/GenBank/DDBJ databases">
        <authorList>
            <person name="Kucharzyk K."/>
            <person name="Murdoch R.W."/>
            <person name="Higgins S."/>
            <person name="Loffler F."/>
        </authorList>
    </citation>
    <scope>NUCLEOTIDE SEQUENCE</scope>
</reference>
<name>A0A645H4Q8_9ZZZZ</name>
<accession>A0A645H4Q8</accession>
<dbReference type="EMBL" id="VSSQ01085749">
    <property type="protein sequence ID" value="MPN33312.1"/>
    <property type="molecule type" value="Genomic_DNA"/>
</dbReference>